<dbReference type="Proteomes" id="UP000191418">
    <property type="component" value="Unassembled WGS sequence"/>
</dbReference>
<proteinExistence type="predicted"/>
<dbReference type="STRING" id="64969.SAMN02745127_02988"/>
<evidence type="ECO:0000313" key="1">
    <source>
        <dbReference type="EMBL" id="OPX54309.1"/>
    </source>
</evidence>
<reference evidence="1 2" key="1">
    <citation type="submission" date="2017-01" db="EMBL/GenBank/DDBJ databases">
        <title>Genome Sequencing of a Marine Spirillum, Oceanospirillum multiglobuliferum ATCC 33336, from Japan.</title>
        <authorList>
            <person name="Carney J.G."/>
            <person name="Trachtenberg A.M."/>
            <person name="Rheaume B.A."/>
            <person name="Linnane J.D."/>
            <person name="Pitts N.L."/>
            <person name="Mykles D.L."/>
            <person name="Maclea K.S."/>
        </authorList>
    </citation>
    <scope>NUCLEOTIDE SEQUENCE [LARGE SCALE GENOMIC DNA]</scope>
    <source>
        <strain evidence="1 2">ATCC 33336</strain>
    </source>
</reference>
<gene>
    <name evidence="1" type="ORF">BTE48_14695</name>
</gene>
<protein>
    <recommendedName>
        <fullName evidence="3">Reverse transcriptase domain-containing protein</fullName>
    </recommendedName>
</protein>
<evidence type="ECO:0000313" key="2">
    <source>
        <dbReference type="Proteomes" id="UP000191418"/>
    </source>
</evidence>
<sequence length="234" mass="27336">MKIKLDKKDYLRSILTDTSPSDVPSIFSNEGFYINSKIYDLCDDEVESYSYIKEIFEEYINDKGRVSALVPFKYKIYKDGKSLRGLSLLHPSSQFQIANLYKEYSPILNNLCTKSKFSIRAPVKVSNSFCIKSDARSVSNDYKIFDVDTIDSELYKRTASSYFAYKGVTRLYKLYNSSRYIDLEKKYSNMWMLDISNCFNSIYTHSIGWAINNKEYSKFYASKRVFHISEKIDS</sequence>
<dbReference type="RefSeq" id="WP_078746500.1">
    <property type="nucleotide sequence ID" value="NZ_FUXG01000029.1"/>
</dbReference>
<name>A0A1T4SE83_9GAMM</name>
<accession>A0A1T4SE83</accession>
<keyword evidence="2" id="KW-1185">Reference proteome</keyword>
<comment type="caution">
    <text evidence="1">The sequence shown here is derived from an EMBL/GenBank/DDBJ whole genome shotgun (WGS) entry which is preliminary data.</text>
</comment>
<dbReference type="EMBL" id="MTSM01000028">
    <property type="protein sequence ID" value="OPX54309.1"/>
    <property type="molecule type" value="Genomic_DNA"/>
</dbReference>
<dbReference type="AlphaFoldDB" id="A0A1T4SE83"/>
<dbReference type="OrthoDB" id="9780724at2"/>
<evidence type="ECO:0008006" key="3">
    <source>
        <dbReference type="Google" id="ProtNLM"/>
    </source>
</evidence>
<organism evidence="1 2">
    <name type="scientific">Oceanospirillum multiglobuliferum</name>
    <dbReference type="NCBI Taxonomy" id="64969"/>
    <lineage>
        <taxon>Bacteria</taxon>
        <taxon>Pseudomonadati</taxon>
        <taxon>Pseudomonadota</taxon>
        <taxon>Gammaproteobacteria</taxon>
        <taxon>Oceanospirillales</taxon>
        <taxon>Oceanospirillaceae</taxon>
        <taxon>Oceanospirillum</taxon>
    </lineage>
</organism>